<keyword evidence="1" id="KW-0472">Membrane</keyword>
<dbReference type="PANTHER" id="PTHR36978:SF4">
    <property type="entry name" value="P-LOOP CONTAINING NUCLEOSIDE TRIPHOSPHATE HYDROLASE PROTEIN"/>
    <property type="match status" value="1"/>
</dbReference>
<evidence type="ECO:0008006" key="4">
    <source>
        <dbReference type="Google" id="ProtNLM"/>
    </source>
</evidence>
<dbReference type="InterPro" id="IPR040632">
    <property type="entry name" value="Sulfotransfer_4"/>
</dbReference>
<dbReference type="InterPro" id="IPR027417">
    <property type="entry name" value="P-loop_NTPase"/>
</dbReference>
<dbReference type="AlphaFoldDB" id="A0A4Q4SUI4"/>
<evidence type="ECO:0000313" key="2">
    <source>
        <dbReference type="EMBL" id="RYO74621.1"/>
    </source>
</evidence>
<dbReference type="Gene3D" id="3.40.50.300">
    <property type="entry name" value="P-loop containing nucleotide triphosphate hydrolases"/>
    <property type="match status" value="1"/>
</dbReference>
<dbReference type="STRING" id="155417.A0A4Q4SUI4"/>
<dbReference type="Proteomes" id="UP000293360">
    <property type="component" value="Unassembled WGS sequence"/>
</dbReference>
<dbReference type="PANTHER" id="PTHR36978">
    <property type="entry name" value="P-LOOP CONTAINING NUCLEOTIDE TRIPHOSPHATE HYDROLASE"/>
    <property type="match status" value="1"/>
</dbReference>
<keyword evidence="1" id="KW-1133">Transmembrane helix</keyword>
<comment type="caution">
    <text evidence="2">The sequence shown here is derived from an EMBL/GenBank/DDBJ whole genome shotgun (WGS) entry which is preliminary data.</text>
</comment>
<dbReference type="EMBL" id="QJNU01001582">
    <property type="protein sequence ID" value="RYO74621.1"/>
    <property type="molecule type" value="Genomic_DNA"/>
</dbReference>
<proteinExistence type="predicted"/>
<evidence type="ECO:0000313" key="3">
    <source>
        <dbReference type="Proteomes" id="UP000293360"/>
    </source>
</evidence>
<dbReference type="Pfam" id="PF17784">
    <property type="entry name" value="Sulfotransfer_4"/>
    <property type="match status" value="1"/>
</dbReference>
<keyword evidence="3" id="KW-1185">Reference proteome</keyword>
<keyword evidence="1" id="KW-0812">Transmembrane</keyword>
<accession>A0A4Q4SUI4</accession>
<evidence type="ECO:0000256" key="1">
    <source>
        <dbReference type="SAM" id="Phobius"/>
    </source>
</evidence>
<dbReference type="OrthoDB" id="408152at2759"/>
<sequence length="276" mass="32178">MLSDGGGVLLLGMPRTGTYSMTHAMRILGHDHVLHELDTVSNDSWIPWYRAAWASLPYLRENFQLPHFVRNNPPPEFFTRADWDDLVGEKYQAVADASVPVAAELIQAYPDAQVILWERDIDRWYESFDRSIITAFYTGWANFVRKYFAPFSDYYWPIMHYHRNAGWLRARTAEEMRANAKRVYREHNATVRKMVRPDKLLEYRMGDGWQPICEFLGCPVPKEPFPHLNDGKSLDGVRKKLVRDVVFSALWNILKHLLMLGVGGVTAAWIYRQIWS</sequence>
<protein>
    <recommendedName>
        <fullName evidence="4">Sulfotransferase domain-containing protein</fullName>
    </recommendedName>
</protein>
<gene>
    <name evidence="2" type="ORF">DL764_010774</name>
</gene>
<organism evidence="2 3">
    <name type="scientific">Monosporascus ibericus</name>
    <dbReference type="NCBI Taxonomy" id="155417"/>
    <lineage>
        <taxon>Eukaryota</taxon>
        <taxon>Fungi</taxon>
        <taxon>Dikarya</taxon>
        <taxon>Ascomycota</taxon>
        <taxon>Pezizomycotina</taxon>
        <taxon>Sordariomycetes</taxon>
        <taxon>Xylariomycetidae</taxon>
        <taxon>Xylariales</taxon>
        <taxon>Xylariales incertae sedis</taxon>
        <taxon>Monosporascus</taxon>
    </lineage>
</organism>
<dbReference type="SUPFAM" id="SSF52540">
    <property type="entry name" value="P-loop containing nucleoside triphosphate hydrolases"/>
    <property type="match status" value="1"/>
</dbReference>
<reference evidence="2 3" key="1">
    <citation type="submission" date="2018-06" db="EMBL/GenBank/DDBJ databases">
        <title>Complete Genomes of Monosporascus.</title>
        <authorList>
            <person name="Robinson A.J."/>
            <person name="Natvig D.O."/>
        </authorList>
    </citation>
    <scope>NUCLEOTIDE SEQUENCE [LARGE SCALE GENOMIC DNA]</scope>
    <source>
        <strain evidence="2 3">CBS 110550</strain>
    </source>
</reference>
<name>A0A4Q4SUI4_9PEZI</name>
<feature type="transmembrane region" description="Helical" evidence="1">
    <location>
        <begin position="249"/>
        <end position="271"/>
    </location>
</feature>